<feature type="signal peptide" evidence="1">
    <location>
        <begin position="1"/>
        <end position="21"/>
    </location>
</feature>
<dbReference type="RefSeq" id="WP_010778504.1">
    <property type="nucleotide sequence ID" value="NZ_ASWH01000002.1"/>
</dbReference>
<dbReference type="EMBL" id="AJDQ01000002">
    <property type="protein sequence ID" value="EOI58867.1"/>
    <property type="molecule type" value="Genomic_DNA"/>
</dbReference>
<sequence length="101" mass="11876">MKKICFVLNFCSGLNYASMFAGPTYKNNDSLKNYFSNYYDVSTNYLRDEDLVDYLIVPKPLPSFCNKNHLPIIEVPANFFWKKDFEKIKIYIDNYLANNCS</sequence>
<name>R2Y943_9ENTE</name>
<evidence type="ECO:0000313" key="2">
    <source>
        <dbReference type="EMBL" id="EOI58867.1"/>
    </source>
</evidence>
<reference evidence="2 4" key="1">
    <citation type="submission" date="2013-02" db="EMBL/GenBank/DDBJ databases">
        <title>The Genome Sequence of Enterococcus gilvus ATCC BAA-350.</title>
        <authorList>
            <consortium name="The Broad Institute Genome Sequencing Platform"/>
            <consortium name="The Broad Institute Genome Sequencing Center for Infectious Disease"/>
            <person name="Earl A.M."/>
            <person name="Gilmore M.S."/>
            <person name="Lebreton F."/>
            <person name="Walker B."/>
            <person name="Young S.K."/>
            <person name="Zeng Q."/>
            <person name="Gargeya S."/>
            <person name="Fitzgerald M."/>
            <person name="Haas B."/>
            <person name="Abouelleil A."/>
            <person name="Alvarado L."/>
            <person name="Arachchi H.M."/>
            <person name="Berlin A.M."/>
            <person name="Chapman S.B."/>
            <person name="Dewar J."/>
            <person name="Goldberg J."/>
            <person name="Griggs A."/>
            <person name="Gujja S."/>
            <person name="Hansen M."/>
            <person name="Howarth C."/>
            <person name="Imamovic A."/>
            <person name="Larimer J."/>
            <person name="McCowan C."/>
            <person name="Murphy C."/>
            <person name="Neiman D."/>
            <person name="Pearson M."/>
            <person name="Priest M."/>
            <person name="Roberts A."/>
            <person name="Saif S."/>
            <person name="Shea T."/>
            <person name="Sisk P."/>
            <person name="Sykes S."/>
            <person name="Wortman J."/>
            <person name="Nusbaum C."/>
            <person name="Birren B."/>
        </authorList>
    </citation>
    <scope>NUCLEOTIDE SEQUENCE [LARGE SCALE GENOMIC DNA]</scope>
    <source>
        <strain evidence="2 4">ATCC BAA-350</strain>
    </source>
</reference>
<accession>R2Y943</accession>
<dbReference type="eggNOG" id="ENOG5033Z29">
    <property type="taxonomic scope" value="Bacteria"/>
</dbReference>
<proteinExistence type="predicted"/>
<dbReference type="Proteomes" id="UP000013750">
    <property type="component" value="Unassembled WGS sequence"/>
</dbReference>
<dbReference type="AlphaFoldDB" id="R2Y943"/>
<evidence type="ECO:0000313" key="4">
    <source>
        <dbReference type="Proteomes" id="UP000013750"/>
    </source>
</evidence>
<protein>
    <submittedName>
        <fullName evidence="2">Uncharacterized protein</fullName>
    </submittedName>
</protein>
<dbReference type="Proteomes" id="UP000014160">
    <property type="component" value="Unassembled WGS sequence"/>
</dbReference>
<evidence type="ECO:0000313" key="3">
    <source>
        <dbReference type="EMBL" id="EOW79256.1"/>
    </source>
</evidence>
<evidence type="ECO:0000256" key="1">
    <source>
        <dbReference type="SAM" id="SignalP"/>
    </source>
</evidence>
<organism evidence="2 4">
    <name type="scientific">Enterococcus gilvus ATCC BAA-350</name>
    <dbReference type="NCBI Taxonomy" id="1158614"/>
    <lineage>
        <taxon>Bacteria</taxon>
        <taxon>Bacillati</taxon>
        <taxon>Bacillota</taxon>
        <taxon>Bacilli</taxon>
        <taxon>Lactobacillales</taxon>
        <taxon>Enterococcaceae</taxon>
        <taxon>Enterococcus</taxon>
    </lineage>
</organism>
<evidence type="ECO:0000313" key="5">
    <source>
        <dbReference type="Proteomes" id="UP000014160"/>
    </source>
</evidence>
<feature type="chain" id="PRO_5039089825" evidence="1">
    <location>
        <begin position="22"/>
        <end position="101"/>
    </location>
</feature>
<reference evidence="3 5" key="2">
    <citation type="submission" date="2013-03" db="EMBL/GenBank/DDBJ databases">
        <title>The Genome Sequence of Enterococcus gilvus ATCC BAA-350 (PacBio/Illumina hybrid assembly).</title>
        <authorList>
            <consortium name="The Broad Institute Genomics Platform"/>
            <consortium name="The Broad Institute Genome Sequencing Center for Infectious Disease"/>
            <person name="Earl A."/>
            <person name="Russ C."/>
            <person name="Gilmore M."/>
            <person name="Surin D."/>
            <person name="Walker B."/>
            <person name="Young S."/>
            <person name="Zeng Q."/>
            <person name="Gargeya S."/>
            <person name="Fitzgerald M."/>
            <person name="Haas B."/>
            <person name="Abouelleil A."/>
            <person name="Allen A.W."/>
            <person name="Alvarado L."/>
            <person name="Arachchi H.M."/>
            <person name="Berlin A.M."/>
            <person name="Chapman S.B."/>
            <person name="Gainer-Dewar J."/>
            <person name="Goldberg J."/>
            <person name="Griggs A."/>
            <person name="Gujja S."/>
            <person name="Hansen M."/>
            <person name="Howarth C."/>
            <person name="Imamovic A."/>
            <person name="Ireland A."/>
            <person name="Larimer J."/>
            <person name="McCowan C."/>
            <person name="Murphy C."/>
            <person name="Pearson M."/>
            <person name="Poon T.W."/>
            <person name="Priest M."/>
            <person name="Roberts A."/>
            <person name="Saif S."/>
            <person name="Shea T."/>
            <person name="Sisk P."/>
            <person name="Sykes S."/>
            <person name="Wortman J."/>
            <person name="Nusbaum C."/>
            <person name="Birren B."/>
        </authorList>
    </citation>
    <scope>NUCLEOTIDE SEQUENCE [LARGE SCALE GENOMIC DNA]</scope>
    <source>
        <strain evidence="3 5">ATCC BAA-350</strain>
    </source>
</reference>
<dbReference type="EMBL" id="ASWH01000002">
    <property type="protein sequence ID" value="EOW79256.1"/>
    <property type="molecule type" value="Genomic_DNA"/>
</dbReference>
<keyword evidence="5" id="KW-1185">Reference proteome</keyword>
<keyword evidence="1" id="KW-0732">Signal</keyword>
<dbReference type="OrthoDB" id="2191604at2"/>
<comment type="caution">
    <text evidence="2">The sequence shown here is derived from an EMBL/GenBank/DDBJ whole genome shotgun (WGS) entry which is preliminary data.</text>
</comment>
<dbReference type="HOGENOM" id="CLU_2272971_0_0_9"/>
<gene>
    <name evidence="3" type="ORF">I592_03394</name>
    <name evidence="2" type="ORF">UKC_00053</name>
</gene>